<dbReference type="RefSeq" id="WP_121368791.1">
    <property type="nucleotide sequence ID" value="NZ_RBKS01000001.1"/>
</dbReference>
<dbReference type="AlphaFoldDB" id="A0A495IFM4"/>
<dbReference type="Proteomes" id="UP000280008">
    <property type="component" value="Unassembled WGS sequence"/>
</dbReference>
<keyword evidence="1" id="KW-0472">Membrane</keyword>
<keyword evidence="3" id="KW-1185">Reference proteome</keyword>
<evidence type="ECO:0000313" key="2">
    <source>
        <dbReference type="EMBL" id="RKR73995.1"/>
    </source>
</evidence>
<gene>
    <name evidence="2" type="ORF">C8E83_1096</name>
</gene>
<evidence type="ECO:0000313" key="3">
    <source>
        <dbReference type="Proteomes" id="UP000280008"/>
    </source>
</evidence>
<proteinExistence type="predicted"/>
<evidence type="ECO:0000256" key="1">
    <source>
        <dbReference type="SAM" id="Phobius"/>
    </source>
</evidence>
<reference evidence="2 3" key="1">
    <citation type="submission" date="2018-10" db="EMBL/GenBank/DDBJ databases">
        <title>Sequencing the genomes of 1000 actinobacteria strains.</title>
        <authorList>
            <person name="Klenk H.-P."/>
        </authorList>
    </citation>
    <scope>NUCLEOTIDE SEQUENCE [LARGE SCALE GENOMIC DNA]</scope>
    <source>
        <strain evidence="2 3">DSM 17894</strain>
    </source>
</reference>
<dbReference type="EMBL" id="RBKS01000001">
    <property type="protein sequence ID" value="RKR73995.1"/>
    <property type="molecule type" value="Genomic_DNA"/>
</dbReference>
<feature type="transmembrane region" description="Helical" evidence="1">
    <location>
        <begin position="52"/>
        <end position="70"/>
    </location>
</feature>
<protein>
    <submittedName>
        <fullName evidence="2">Uncharacterized protein</fullName>
    </submittedName>
</protein>
<organism evidence="2 3">
    <name type="scientific">Frondihabitans australicus</name>
    <dbReference type="NCBI Taxonomy" id="386892"/>
    <lineage>
        <taxon>Bacteria</taxon>
        <taxon>Bacillati</taxon>
        <taxon>Actinomycetota</taxon>
        <taxon>Actinomycetes</taxon>
        <taxon>Micrococcales</taxon>
        <taxon>Microbacteriaceae</taxon>
        <taxon>Frondihabitans</taxon>
    </lineage>
</organism>
<comment type="caution">
    <text evidence="2">The sequence shown here is derived from an EMBL/GenBank/DDBJ whole genome shotgun (WGS) entry which is preliminary data.</text>
</comment>
<accession>A0A495IFM4</accession>
<sequence length="83" mass="9208">MEDDDREPRVLAWVHRHTDLLWAVIGLVFLIYGISAFVQLRQGVVGVDYANVISSFGGVIAAVVAWILAVRGALERRRSGDDE</sequence>
<dbReference type="OrthoDB" id="9930034at2"/>
<keyword evidence="1" id="KW-1133">Transmembrane helix</keyword>
<feature type="transmembrane region" description="Helical" evidence="1">
    <location>
        <begin position="20"/>
        <end position="40"/>
    </location>
</feature>
<keyword evidence="1" id="KW-0812">Transmembrane</keyword>
<name>A0A495IFM4_9MICO</name>